<accession>A0ABQ8RUU9</accession>
<dbReference type="Proteomes" id="UP001148838">
    <property type="component" value="Unassembled WGS sequence"/>
</dbReference>
<proteinExistence type="predicted"/>
<sequence>MHYIVQDQWLPLKEKNKVKIVFTTEAQRPSALEIHNWIDETLHIIADQIDMMQLKGHWKGSKLLLSDVERGGTSNVREPTRVTEGEEVTVDESKQQNVDMITEATVEEETDTSSETDMAKSVVPTIDHLTLGELDQPQDTEIEQEPTTRQATTDECMETTSVPTIVKPLHSPGELPSNTDGNEQEE</sequence>
<reference evidence="2 3" key="1">
    <citation type="journal article" date="2022" name="Allergy">
        <title>Genome assembly and annotation of Periplaneta americana reveal a comprehensive cockroach allergen profile.</title>
        <authorList>
            <person name="Wang L."/>
            <person name="Xiong Q."/>
            <person name="Saelim N."/>
            <person name="Wang L."/>
            <person name="Nong W."/>
            <person name="Wan A.T."/>
            <person name="Shi M."/>
            <person name="Liu X."/>
            <person name="Cao Q."/>
            <person name="Hui J.H.L."/>
            <person name="Sookrung N."/>
            <person name="Leung T.F."/>
            <person name="Tungtrongchitr A."/>
            <person name="Tsui S.K.W."/>
        </authorList>
    </citation>
    <scope>NUCLEOTIDE SEQUENCE [LARGE SCALE GENOMIC DNA]</scope>
    <source>
        <strain evidence="2">PWHHKU_190912</strain>
    </source>
</reference>
<evidence type="ECO:0000256" key="1">
    <source>
        <dbReference type="SAM" id="MobiDB-lite"/>
    </source>
</evidence>
<feature type="compositionally biased region" description="Polar residues" evidence="1">
    <location>
        <begin position="145"/>
        <end position="163"/>
    </location>
</feature>
<dbReference type="EMBL" id="JAJSOF020000043">
    <property type="protein sequence ID" value="KAJ4425455.1"/>
    <property type="molecule type" value="Genomic_DNA"/>
</dbReference>
<protein>
    <submittedName>
        <fullName evidence="2">Uncharacterized protein</fullName>
    </submittedName>
</protein>
<feature type="region of interest" description="Disordered" evidence="1">
    <location>
        <begin position="71"/>
        <end position="91"/>
    </location>
</feature>
<feature type="compositionally biased region" description="Polar residues" evidence="1">
    <location>
        <begin position="176"/>
        <end position="186"/>
    </location>
</feature>
<comment type="caution">
    <text evidence="2">The sequence shown here is derived from an EMBL/GenBank/DDBJ whole genome shotgun (WGS) entry which is preliminary data.</text>
</comment>
<name>A0ABQ8RUU9_PERAM</name>
<gene>
    <name evidence="2" type="ORF">ANN_28071</name>
</gene>
<organism evidence="2 3">
    <name type="scientific">Periplaneta americana</name>
    <name type="common">American cockroach</name>
    <name type="synonym">Blatta americana</name>
    <dbReference type="NCBI Taxonomy" id="6978"/>
    <lineage>
        <taxon>Eukaryota</taxon>
        <taxon>Metazoa</taxon>
        <taxon>Ecdysozoa</taxon>
        <taxon>Arthropoda</taxon>
        <taxon>Hexapoda</taxon>
        <taxon>Insecta</taxon>
        <taxon>Pterygota</taxon>
        <taxon>Neoptera</taxon>
        <taxon>Polyneoptera</taxon>
        <taxon>Dictyoptera</taxon>
        <taxon>Blattodea</taxon>
        <taxon>Blattoidea</taxon>
        <taxon>Blattidae</taxon>
        <taxon>Blattinae</taxon>
        <taxon>Periplaneta</taxon>
    </lineage>
</organism>
<keyword evidence="3" id="KW-1185">Reference proteome</keyword>
<feature type="region of interest" description="Disordered" evidence="1">
    <location>
        <begin position="133"/>
        <end position="186"/>
    </location>
</feature>
<evidence type="ECO:0000313" key="2">
    <source>
        <dbReference type="EMBL" id="KAJ4425455.1"/>
    </source>
</evidence>
<evidence type="ECO:0000313" key="3">
    <source>
        <dbReference type="Proteomes" id="UP001148838"/>
    </source>
</evidence>